<feature type="transmembrane region" description="Helical" evidence="2">
    <location>
        <begin position="62"/>
        <end position="88"/>
    </location>
</feature>
<name>A0A1F6TFL3_9PROT</name>
<protein>
    <recommendedName>
        <fullName evidence="3">GGDEF domain-containing protein</fullName>
    </recommendedName>
</protein>
<gene>
    <name evidence="4" type="ORF">A2637_06420</name>
</gene>
<dbReference type="InterPro" id="IPR052163">
    <property type="entry name" value="DGC-Regulatory_Protein"/>
</dbReference>
<keyword evidence="2" id="KW-1133">Transmembrane helix</keyword>
<dbReference type="CDD" id="cd01949">
    <property type="entry name" value="GGDEF"/>
    <property type="match status" value="1"/>
</dbReference>
<dbReference type="Pfam" id="PF00990">
    <property type="entry name" value="GGDEF"/>
    <property type="match status" value="1"/>
</dbReference>
<keyword evidence="2" id="KW-0812">Transmembrane</keyword>
<dbReference type="NCBIfam" id="TIGR00254">
    <property type="entry name" value="GGDEF"/>
    <property type="match status" value="1"/>
</dbReference>
<dbReference type="Proteomes" id="UP000179360">
    <property type="component" value="Unassembled WGS sequence"/>
</dbReference>
<feature type="compositionally biased region" description="Basic and acidic residues" evidence="1">
    <location>
        <begin position="1"/>
        <end position="25"/>
    </location>
</feature>
<reference evidence="4 5" key="1">
    <citation type="journal article" date="2016" name="Nat. Commun.">
        <title>Thousands of microbial genomes shed light on interconnected biogeochemical processes in an aquifer system.</title>
        <authorList>
            <person name="Anantharaman K."/>
            <person name="Brown C.T."/>
            <person name="Hug L.A."/>
            <person name="Sharon I."/>
            <person name="Castelle C.J."/>
            <person name="Probst A.J."/>
            <person name="Thomas B.C."/>
            <person name="Singh A."/>
            <person name="Wilkins M.J."/>
            <person name="Karaoz U."/>
            <person name="Brodie E.L."/>
            <person name="Williams K.H."/>
            <person name="Hubbard S.S."/>
            <person name="Banfield J.F."/>
        </authorList>
    </citation>
    <scope>NUCLEOTIDE SEQUENCE [LARGE SCALE GENOMIC DNA]</scope>
</reference>
<evidence type="ECO:0000259" key="3">
    <source>
        <dbReference type="PROSITE" id="PS50887"/>
    </source>
</evidence>
<sequence>MENRRNTAERRNAAERRTAPRRNGDITRTPSWAEQRAQYMTRYLFWGLGLLYFNLGDMLSDGAWIGLGAINAFFAVYVTLVSLLLWHARRHPIAPWRWRAAMWVDLCAVSVAVLVDSAIVSPGFLVYLVVIFGNGMRYGLRFFAEAAIGSFVLVLLTIVARLPDYLSALSPSVAFFMLFGGIIVVYAYALTAGLERAKRQLEIERSVDMLTGLLNRRALYERAEDLFRDHERHRTPLVVLFADLDRFKNVNDTHGHHVGDRVLAEVARVISDAVRASDVVARFGGDEFILMLPETDLDRAGTVAERLQRVISSWSGGHAIDLSLSIGLAEAPQHGGDLKSMLEHVDQAMYQSKLRHGRGGIQRVEQALPA</sequence>
<dbReference type="SUPFAM" id="SSF55073">
    <property type="entry name" value="Nucleotide cyclase"/>
    <property type="match status" value="1"/>
</dbReference>
<evidence type="ECO:0000313" key="4">
    <source>
        <dbReference type="EMBL" id="OGI43927.1"/>
    </source>
</evidence>
<evidence type="ECO:0000313" key="5">
    <source>
        <dbReference type="Proteomes" id="UP000179360"/>
    </source>
</evidence>
<dbReference type="Gene3D" id="3.30.70.270">
    <property type="match status" value="1"/>
</dbReference>
<evidence type="ECO:0000256" key="2">
    <source>
        <dbReference type="SAM" id="Phobius"/>
    </source>
</evidence>
<feature type="region of interest" description="Disordered" evidence="1">
    <location>
        <begin position="1"/>
        <end position="27"/>
    </location>
</feature>
<dbReference type="PROSITE" id="PS50887">
    <property type="entry name" value="GGDEF"/>
    <property type="match status" value="1"/>
</dbReference>
<dbReference type="FunFam" id="3.30.70.270:FF:000001">
    <property type="entry name" value="Diguanylate cyclase domain protein"/>
    <property type="match status" value="1"/>
</dbReference>
<proteinExistence type="predicted"/>
<dbReference type="InterPro" id="IPR000160">
    <property type="entry name" value="GGDEF_dom"/>
</dbReference>
<dbReference type="PANTHER" id="PTHR46663:SF2">
    <property type="entry name" value="GGDEF DOMAIN-CONTAINING PROTEIN"/>
    <property type="match status" value="1"/>
</dbReference>
<dbReference type="InterPro" id="IPR029787">
    <property type="entry name" value="Nucleotide_cyclase"/>
</dbReference>
<dbReference type="AlphaFoldDB" id="A0A1F6TFL3"/>
<dbReference type="PANTHER" id="PTHR46663">
    <property type="entry name" value="DIGUANYLATE CYCLASE DGCT-RELATED"/>
    <property type="match status" value="1"/>
</dbReference>
<feature type="domain" description="GGDEF" evidence="3">
    <location>
        <begin position="235"/>
        <end position="366"/>
    </location>
</feature>
<dbReference type="InterPro" id="IPR043128">
    <property type="entry name" value="Rev_trsase/Diguanyl_cyclase"/>
</dbReference>
<keyword evidence="2" id="KW-0472">Membrane</keyword>
<accession>A0A1F6TFL3</accession>
<evidence type="ECO:0000256" key="1">
    <source>
        <dbReference type="SAM" id="MobiDB-lite"/>
    </source>
</evidence>
<feature type="transmembrane region" description="Helical" evidence="2">
    <location>
        <begin position="39"/>
        <end position="55"/>
    </location>
</feature>
<feature type="transmembrane region" description="Helical" evidence="2">
    <location>
        <begin position="168"/>
        <end position="189"/>
    </location>
</feature>
<dbReference type="EMBL" id="MFSY01000127">
    <property type="protein sequence ID" value="OGI43927.1"/>
    <property type="molecule type" value="Genomic_DNA"/>
</dbReference>
<feature type="transmembrane region" description="Helical" evidence="2">
    <location>
        <begin position="142"/>
        <end position="162"/>
    </location>
</feature>
<dbReference type="GO" id="GO:0003824">
    <property type="term" value="F:catalytic activity"/>
    <property type="evidence" value="ECO:0007669"/>
    <property type="project" value="UniProtKB-ARBA"/>
</dbReference>
<dbReference type="SMART" id="SM00267">
    <property type="entry name" value="GGDEF"/>
    <property type="match status" value="1"/>
</dbReference>
<comment type="caution">
    <text evidence="4">The sequence shown here is derived from an EMBL/GenBank/DDBJ whole genome shotgun (WGS) entry which is preliminary data.</text>
</comment>
<feature type="transmembrane region" description="Helical" evidence="2">
    <location>
        <begin position="100"/>
        <end position="130"/>
    </location>
</feature>
<dbReference type="STRING" id="1817764.A2637_06420"/>
<organism evidence="4 5">
    <name type="scientific">Candidatus Muproteobacteria bacterium RIFCSPHIGHO2_01_FULL_65_16</name>
    <dbReference type="NCBI Taxonomy" id="1817764"/>
    <lineage>
        <taxon>Bacteria</taxon>
        <taxon>Pseudomonadati</taxon>
        <taxon>Pseudomonadota</taxon>
        <taxon>Candidatus Muproteobacteria</taxon>
    </lineage>
</organism>